<keyword evidence="8" id="KW-1185">Reference proteome</keyword>
<dbReference type="GO" id="GO:0008270">
    <property type="term" value="F:zinc ion binding"/>
    <property type="evidence" value="ECO:0007669"/>
    <property type="project" value="UniProtKB-KW"/>
</dbReference>
<dbReference type="GO" id="GO:0005524">
    <property type="term" value="F:ATP binding"/>
    <property type="evidence" value="ECO:0007669"/>
    <property type="project" value="InterPro"/>
</dbReference>
<dbReference type="Gene3D" id="3.40.50.300">
    <property type="entry name" value="P-loop containing nucleotide triphosphate hydrolases"/>
    <property type="match status" value="1"/>
</dbReference>
<dbReference type="CDD" id="cd18793">
    <property type="entry name" value="SF2_C_SNF"/>
    <property type="match status" value="1"/>
</dbReference>
<feature type="domain" description="Helicase C-terminal" evidence="6">
    <location>
        <begin position="887"/>
        <end position="1040"/>
    </location>
</feature>
<evidence type="ECO:0000259" key="5">
    <source>
        <dbReference type="PROSITE" id="PS51192"/>
    </source>
</evidence>
<evidence type="ECO:0000256" key="2">
    <source>
        <dbReference type="PROSITE-ProRule" id="PRU00325"/>
    </source>
</evidence>
<evidence type="ECO:0000313" key="7">
    <source>
        <dbReference type="EMBL" id="SKB04358.1"/>
    </source>
</evidence>
<dbReference type="EMBL" id="FUYE01000016">
    <property type="protein sequence ID" value="SKB04358.1"/>
    <property type="molecule type" value="Genomic_DNA"/>
</dbReference>
<evidence type="ECO:0000259" key="6">
    <source>
        <dbReference type="PROSITE" id="PS51194"/>
    </source>
</evidence>
<dbReference type="PROSITE" id="PS50966">
    <property type="entry name" value="ZF_SWIM"/>
    <property type="match status" value="1"/>
</dbReference>
<dbReference type="STRING" id="48467.SAMN02745166_04049"/>
<organism evidence="7 8">
    <name type="scientific">Prosthecobacter debontii</name>
    <dbReference type="NCBI Taxonomy" id="48467"/>
    <lineage>
        <taxon>Bacteria</taxon>
        <taxon>Pseudomonadati</taxon>
        <taxon>Verrucomicrobiota</taxon>
        <taxon>Verrucomicrobiia</taxon>
        <taxon>Verrucomicrobiales</taxon>
        <taxon>Verrucomicrobiaceae</taxon>
        <taxon>Prosthecobacter</taxon>
    </lineage>
</organism>
<dbReference type="OrthoDB" id="9814088at2"/>
<keyword evidence="2" id="KW-0863">Zinc-finger</keyword>
<dbReference type="Pfam" id="PF00176">
    <property type="entry name" value="SNF2-rel_dom"/>
    <property type="match status" value="1"/>
</dbReference>
<keyword evidence="7" id="KW-0067">ATP-binding</keyword>
<dbReference type="GO" id="GO:0016787">
    <property type="term" value="F:hydrolase activity"/>
    <property type="evidence" value="ECO:0007669"/>
    <property type="project" value="UniProtKB-KW"/>
</dbReference>
<keyword evidence="2" id="KW-0862">Zinc</keyword>
<dbReference type="InterPro" id="IPR000330">
    <property type="entry name" value="SNF2_N"/>
</dbReference>
<sequence length="1049" mass="116197">MEFTEKWLGEIGGWQAMKAARGLVDAGLVELQKAEAGLVRGLAGSGRMKFACGLRIRSRSDVDNLCTCPSSRRGLICEHSLAVALVYLNPTKPAAAKVPPPGIRQEQAGAGARASTPAVASAPLPPVPKARQPRRVLGRFTLFLPENLLQGITREPLGAYVKFESGGEPEESLFAAWLSEQGIKAQSAPMSLTAKAMADLLSVLADHPRVIAGKPSGGGVSLAVAAEPVRLPLIVEAEGAQVKLSLEGAGQGPLFKSQPAGWWLCRETQSLFSLPPLETELSRLLAELPCRRPIAWFIQQREALAEGFLVETRGRELEHFHVAPVPCTFELRLEGSLQAVDVTLSAEYQGLRWNINSSGLSSEVDKKFPLQDQESPGTFYVANRMAETRLLARLQFLGFKSAGLRLGSVDTEVFRLIGAESVMRFFATDLPRLRQEVKVIEGEKWRVATRGVARIQPQVRQVPMDGERSSGADWLAMEFGYESPDGFKLSRSEVLRLVRSGQRSVQGKNGKRYLLDLQQVEEFEDTLKDVPLQITPDGARISALHASYFLPEQESAVPLPEEKKTLDALGELGARLRPYQLLGVRWMTGLAQAGRGGLLGDEMGLGKTVQSIAVVSNYVGEKSDKERQVCLIVCPKSLTGNWRAEFERFAPHLKVAVSQGDKRDRVLSQLKELDVLITTYQLVVRDEKVIQKQAWGLVLLDEASYIRNPDTDAAKALRSLKAHARIALTGTPVENSTRDLWSIYQFLLPGYLGSRDGFKERFEQPIQTALGTPAGQAASERLKKLIRPYFLRRTKREVLKDLPEKIEQVLWCEPSPAQGEVYRRLLEEGRDEIKAARKRSGQNGAKMTMFTVLLRLRQACCDLRLTGLQADTLGKLEREDLSGKWPMLEERLESILEGGGKVLIFSQFVQYLQHVRTLLKEQNLEHAYLDGSSQDREAQVKRFQTDPNCRVFLISLKAGGYGLNLTAADHVILLDPWWNPAVEAQAIDRAHRIGQQRVVTAYRLAMRGTVEERILALQAKKRGLVEAALDEKSPLMAGLNESDLEELIS</sequence>
<protein>
    <submittedName>
        <fullName evidence="7">Helicase conserved C-terminal domain-containing protein</fullName>
    </submittedName>
</protein>
<keyword evidence="7" id="KW-0347">Helicase</keyword>
<name>A0A1T4YRY5_9BACT</name>
<dbReference type="InterPro" id="IPR014001">
    <property type="entry name" value="Helicase_ATP-bd"/>
</dbReference>
<proteinExistence type="predicted"/>
<dbReference type="GO" id="GO:0004386">
    <property type="term" value="F:helicase activity"/>
    <property type="evidence" value="ECO:0007669"/>
    <property type="project" value="UniProtKB-KW"/>
</dbReference>
<keyword evidence="2" id="KW-0479">Metal-binding</keyword>
<dbReference type="AlphaFoldDB" id="A0A1T4YRY5"/>
<evidence type="ECO:0000259" key="4">
    <source>
        <dbReference type="PROSITE" id="PS50966"/>
    </source>
</evidence>
<dbReference type="Proteomes" id="UP000190774">
    <property type="component" value="Unassembled WGS sequence"/>
</dbReference>
<dbReference type="InterPro" id="IPR027417">
    <property type="entry name" value="P-loop_NTPase"/>
</dbReference>
<keyword evidence="7" id="KW-0547">Nucleotide-binding</keyword>
<evidence type="ECO:0000313" key="8">
    <source>
        <dbReference type="Proteomes" id="UP000190774"/>
    </source>
</evidence>
<feature type="domain" description="SWIM-type" evidence="4">
    <location>
        <begin position="54"/>
        <end position="88"/>
    </location>
</feature>
<dbReference type="PANTHER" id="PTHR10799">
    <property type="entry name" value="SNF2/RAD54 HELICASE FAMILY"/>
    <property type="match status" value="1"/>
</dbReference>
<dbReference type="SUPFAM" id="SSF52540">
    <property type="entry name" value="P-loop containing nucleoside triphosphate hydrolases"/>
    <property type="match status" value="2"/>
</dbReference>
<dbReference type="InterPro" id="IPR049730">
    <property type="entry name" value="SNF2/RAD54-like_C"/>
</dbReference>
<dbReference type="InterPro" id="IPR001650">
    <property type="entry name" value="Helicase_C-like"/>
</dbReference>
<feature type="domain" description="Helicase ATP-binding" evidence="5">
    <location>
        <begin position="588"/>
        <end position="750"/>
    </location>
</feature>
<keyword evidence="1" id="KW-0378">Hydrolase</keyword>
<dbReference type="InterPro" id="IPR007527">
    <property type="entry name" value="Znf_SWIM"/>
</dbReference>
<dbReference type="PROSITE" id="PS51192">
    <property type="entry name" value="HELICASE_ATP_BIND_1"/>
    <property type="match status" value="1"/>
</dbReference>
<dbReference type="Gene3D" id="3.40.50.10810">
    <property type="entry name" value="Tandem AAA-ATPase domain"/>
    <property type="match status" value="1"/>
</dbReference>
<dbReference type="SMART" id="SM00490">
    <property type="entry name" value="HELICc"/>
    <property type="match status" value="1"/>
</dbReference>
<reference evidence="8" key="1">
    <citation type="submission" date="2017-02" db="EMBL/GenBank/DDBJ databases">
        <authorList>
            <person name="Varghese N."/>
            <person name="Submissions S."/>
        </authorList>
    </citation>
    <scope>NUCLEOTIDE SEQUENCE [LARGE SCALE GENOMIC DNA]</scope>
    <source>
        <strain evidence="8">ATCC 700200</strain>
    </source>
</reference>
<feature type="region of interest" description="Disordered" evidence="3">
    <location>
        <begin position="96"/>
        <end position="127"/>
    </location>
</feature>
<dbReference type="SMART" id="SM00487">
    <property type="entry name" value="DEXDc"/>
    <property type="match status" value="1"/>
</dbReference>
<gene>
    <name evidence="7" type="ORF">SAMN02745166_04049</name>
</gene>
<dbReference type="InterPro" id="IPR038718">
    <property type="entry name" value="SNF2-like_sf"/>
</dbReference>
<dbReference type="PROSITE" id="PS51194">
    <property type="entry name" value="HELICASE_CTER"/>
    <property type="match status" value="1"/>
</dbReference>
<evidence type="ECO:0000256" key="3">
    <source>
        <dbReference type="SAM" id="MobiDB-lite"/>
    </source>
</evidence>
<dbReference type="RefSeq" id="WP_078815197.1">
    <property type="nucleotide sequence ID" value="NZ_FUYE01000016.1"/>
</dbReference>
<accession>A0A1T4YRY5</accession>
<dbReference type="Pfam" id="PF00271">
    <property type="entry name" value="Helicase_C"/>
    <property type="match status" value="1"/>
</dbReference>
<evidence type="ECO:0000256" key="1">
    <source>
        <dbReference type="ARBA" id="ARBA00022801"/>
    </source>
</evidence>